<dbReference type="PROSITE" id="PS01359">
    <property type="entry name" value="ZF_PHD_1"/>
    <property type="match status" value="1"/>
</dbReference>
<keyword evidence="2 4" id="KW-0863">Zinc-finger</keyword>
<dbReference type="InterPro" id="IPR019787">
    <property type="entry name" value="Znf_PHD-finger"/>
</dbReference>
<dbReference type="InterPro" id="IPR011124">
    <property type="entry name" value="Znf_CW"/>
</dbReference>
<dbReference type="Gene3D" id="3.30.40.100">
    <property type="match status" value="1"/>
</dbReference>
<feature type="region of interest" description="Disordered" evidence="5">
    <location>
        <begin position="274"/>
        <end position="293"/>
    </location>
</feature>
<reference evidence="8" key="1">
    <citation type="submission" date="2020-07" db="EMBL/GenBank/DDBJ databases">
        <title>Genome sequence and genetic diversity analysis of an under-domesticated orphan crop, white fonio (Digitaria exilis).</title>
        <authorList>
            <person name="Bennetzen J.L."/>
            <person name="Chen S."/>
            <person name="Ma X."/>
            <person name="Wang X."/>
            <person name="Yssel A.E.J."/>
            <person name="Chaluvadi S.R."/>
            <person name="Johnson M."/>
            <person name="Gangashetty P."/>
            <person name="Hamidou F."/>
            <person name="Sanogo M.D."/>
            <person name="Zwaenepoel A."/>
            <person name="Wallace J."/>
            <person name="Van De Peer Y."/>
            <person name="Van Deynze A."/>
        </authorList>
    </citation>
    <scope>NUCLEOTIDE SEQUENCE</scope>
    <source>
        <tissue evidence="8">Leaves</tissue>
    </source>
</reference>
<keyword evidence="3" id="KW-0862">Zinc</keyword>
<dbReference type="InterPro" id="IPR011011">
    <property type="entry name" value="Znf_FYVE_PHD"/>
</dbReference>
<dbReference type="GO" id="GO:0008270">
    <property type="term" value="F:zinc ion binding"/>
    <property type="evidence" value="ECO:0007669"/>
    <property type="project" value="UniProtKB-KW"/>
</dbReference>
<proteinExistence type="predicted"/>
<feature type="domain" description="PHD-type" evidence="6">
    <location>
        <begin position="221"/>
        <end position="271"/>
    </location>
</feature>
<dbReference type="AlphaFoldDB" id="A0A835EXM4"/>
<feature type="compositionally biased region" description="Basic and acidic residues" evidence="5">
    <location>
        <begin position="119"/>
        <end position="128"/>
    </location>
</feature>
<dbReference type="SMART" id="SM00249">
    <property type="entry name" value="PHD"/>
    <property type="match status" value="1"/>
</dbReference>
<feature type="region of interest" description="Disordered" evidence="5">
    <location>
        <begin position="119"/>
        <end position="154"/>
    </location>
</feature>
<evidence type="ECO:0000256" key="1">
    <source>
        <dbReference type="ARBA" id="ARBA00022723"/>
    </source>
</evidence>
<evidence type="ECO:0000259" key="6">
    <source>
        <dbReference type="PROSITE" id="PS50016"/>
    </source>
</evidence>
<dbReference type="PROSITE" id="PS51050">
    <property type="entry name" value="ZF_CW"/>
    <property type="match status" value="1"/>
</dbReference>
<evidence type="ECO:0000256" key="4">
    <source>
        <dbReference type="PROSITE-ProRule" id="PRU00146"/>
    </source>
</evidence>
<feature type="region of interest" description="Disordered" evidence="5">
    <location>
        <begin position="325"/>
        <end position="345"/>
    </location>
</feature>
<feature type="region of interest" description="Disordered" evidence="5">
    <location>
        <begin position="77"/>
        <end position="97"/>
    </location>
</feature>
<evidence type="ECO:0000256" key="5">
    <source>
        <dbReference type="SAM" id="MobiDB-lite"/>
    </source>
</evidence>
<keyword evidence="1" id="KW-0479">Metal-binding</keyword>
<dbReference type="PROSITE" id="PS50016">
    <property type="entry name" value="ZF_PHD_2"/>
    <property type="match status" value="1"/>
</dbReference>
<dbReference type="OrthoDB" id="787137at2759"/>
<organism evidence="8 9">
    <name type="scientific">Digitaria exilis</name>
    <dbReference type="NCBI Taxonomy" id="1010633"/>
    <lineage>
        <taxon>Eukaryota</taxon>
        <taxon>Viridiplantae</taxon>
        <taxon>Streptophyta</taxon>
        <taxon>Embryophyta</taxon>
        <taxon>Tracheophyta</taxon>
        <taxon>Spermatophyta</taxon>
        <taxon>Magnoliopsida</taxon>
        <taxon>Liliopsida</taxon>
        <taxon>Poales</taxon>
        <taxon>Poaceae</taxon>
        <taxon>PACMAD clade</taxon>
        <taxon>Panicoideae</taxon>
        <taxon>Panicodae</taxon>
        <taxon>Paniceae</taxon>
        <taxon>Anthephorinae</taxon>
        <taxon>Digitaria</taxon>
    </lineage>
</organism>
<dbReference type="EMBL" id="JACEFO010001687">
    <property type="protein sequence ID" value="KAF8720993.1"/>
    <property type="molecule type" value="Genomic_DNA"/>
</dbReference>
<dbReference type="Proteomes" id="UP000636709">
    <property type="component" value="Unassembled WGS sequence"/>
</dbReference>
<evidence type="ECO:0000313" key="9">
    <source>
        <dbReference type="Proteomes" id="UP000636709"/>
    </source>
</evidence>
<dbReference type="FunFam" id="3.30.40.100:FF:000005">
    <property type="entry name" value="uncharacterized protein LOC106759733 isoform X4"/>
    <property type="match status" value="1"/>
</dbReference>
<accession>A0A835EXM4</accession>
<evidence type="ECO:0000259" key="7">
    <source>
        <dbReference type="PROSITE" id="PS51050"/>
    </source>
</evidence>
<evidence type="ECO:0000256" key="3">
    <source>
        <dbReference type="ARBA" id="ARBA00022833"/>
    </source>
</evidence>
<feature type="compositionally biased region" description="Polar residues" evidence="5">
    <location>
        <begin position="134"/>
        <end position="154"/>
    </location>
</feature>
<dbReference type="Gene3D" id="3.30.40.10">
    <property type="entry name" value="Zinc/RING finger domain, C3HC4 (zinc finger)"/>
    <property type="match status" value="1"/>
</dbReference>
<feature type="domain" description="CW-type" evidence="7">
    <location>
        <begin position="362"/>
        <end position="420"/>
    </location>
</feature>
<dbReference type="Pfam" id="PF00628">
    <property type="entry name" value="PHD"/>
    <property type="match status" value="1"/>
</dbReference>
<feature type="compositionally biased region" description="Polar residues" evidence="5">
    <location>
        <begin position="80"/>
        <end position="94"/>
    </location>
</feature>
<comment type="caution">
    <text evidence="8">The sequence shown here is derived from an EMBL/GenBank/DDBJ whole genome shotgun (WGS) entry which is preliminary data.</text>
</comment>
<dbReference type="InterPro" id="IPR001965">
    <property type="entry name" value="Znf_PHD"/>
</dbReference>
<dbReference type="SUPFAM" id="SSF57903">
    <property type="entry name" value="FYVE/PHD zinc finger"/>
    <property type="match status" value="1"/>
</dbReference>
<dbReference type="InterPro" id="IPR013083">
    <property type="entry name" value="Znf_RING/FYVE/PHD"/>
</dbReference>
<evidence type="ECO:0000313" key="8">
    <source>
        <dbReference type="EMBL" id="KAF8720993.1"/>
    </source>
</evidence>
<name>A0A835EXM4_9POAL</name>
<evidence type="ECO:0000256" key="2">
    <source>
        <dbReference type="ARBA" id="ARBA00022771"/>
    </source>
</evidence>
<gene>
    <name evidence="8" type="ORF">HU200_023403</name>
</gene>
<dbReference type="InterPro" id="IPR019786">
    <property type="entry name" value="Zinc_finger_PHD-type_CS"/>
</dbReference>
<protein>
    <submittedName>
        <fullName evidence="8">Uncharacterized protein</fullName>
    </submittedName>
</protein>
<sequence length="469" mass="52549">MTLKSSRCSKQIYREPPLCRKKEFKSSVIKVVDSSWSSLPANSLSSDPASEDDYQLTKRRKMDEEYNSLLANVHTRETNTKSLAASGCNSSRAQNGDGETFMVSNVDISHSGANTVGYKGDHEEHEEASAGTHLRNSAGSQSGVDNGPQSSTSSMPAYIVHRIKDACEHSSSDAYAAKPVMELISARDLCISILRREDILPTKESQLNQKLAPNDNEKSPLFECMGCESMEDPSKMLICDRCEGAFHLSCCKPRVRKIPQEKWYCQVCSRRKPKRQSGKLSPKHKLPTPIKRPRRGLGTIHDMLVDAEPYETEVRIGTDFQADVPEWSGPIPRNEDQFVEPSELDPSETTMMGSLQLFRDKKNSVGNWIQCREVLDTGIVCGKWRRAPLFVVQSSNWDCSCSVTWDPVHADCAVPQELETDEVLKQLKYINKILGNLLSKRMWLLQSGSSFSFSLLIAKKFKAVCAKRD</sequence>
<keyword evidence="9" id="KW-1185">Reference proteome</keyword>